<proteinExistence type="predicted"/>
<evidence type="ECO:0000256" key="1">
    <source>
        <dbReference type="SAM" id="MobiDB-lite"/>
    </source>
</evidence>
<dbReference type="Gene3D" id="2.60.40.2810">
    <property type="match status" value="4"/>
</dbReference>
<feature type="domain" description="PA14" evidence="2">
    <location>
        <begin position="785"/>
        <end position="920"/>
    </location>
</feature>
<comment type="caution">
    <text evidence="3">The sequence shown here is derived from an EMBL/GenBank/DDBJ whole genome shotgun (WGS) entry which is preliminary data.</text>
</comment>
<dbReference type="RefSeq" id="WP_210811531.1">
    <property type="nucleotide sequence ID" value="NZ_JAGQDG010000010.1"/>
</dbReference>
<name>A0ABS5E316_9BURK</name>
<dbReference type="Pfam" id="PF17963">
    <property type="entry name" value="Big_9"/>
    <property type="match status" value="3"/>
</dbReference>
<protein>
    <submittedName>
        <fullName evidence="3">Tandem-95 repeat protein</fullName>
    </submittedName>
</protein>
<accession>A0ABS5E316</accession>
<dbReference type="InterPro" id="IPR037524">
    <property type="entry name" value="PA14/GLEYA"/>
</dbReference>
<dbReference type="InterPro" id="IPR011658">
    <property type="entry name" value="PA14_dom"/>
</dbReference>
<keyword evidence="4" id="KW-1185">Reference proteome</keyword>
<reference evidence="3 4" key="1">
    <citation type="submission" date="2021-04" db="EMBL/GenBank/DDBJ databases">
        <title>The genome sequence of type strain Ideonella paludis KCTC 32238.</title>
        <authorList>
            <person name="Liu Y."/>
        </authorList>
    </citation>
    <scope>NUCLEOTIDE SEQUENCE [LARGE SCALE GENOMIC DNA]</scope>
    <source>
        <strain evidence="3 4">KCTC 32238</strain>
    </source>
</reference>
<dbReference type="NCBIfam" id="NF012211">
    <property type="entry name" value="tand_rpt_95"/>
    <property type="match status" value="4"/>
</dbReference>
<dbReference type="SMART" id="SM00758">
    <property type="entry name" value="PA14"/>
    <property type="match status" value="1"/>
</dbReference>
<organism evidence="3 4">
    <name type="scientific">Ideonella paludis</name>
    <dbReference type="NCBI Taxonomy" id="1233411"/>
    <lineage>
        <taxon>Bacteria</taxon>
        <taxon>Pseudomonadati</taxon>
        <taxon>Pseudomonadota</taxon>
        <taxon>Betaproteobacteria</taxon>
        <taxon>Burkholderiales</taxon>
        <taxon>Sphaerotilaceae</taxon>
        <taxon>Ideonella</taxon>
    </lineage>
</organism>
<feature type="region of interest" description="Disordered" evidence="1">
    <location>
        <begin position="494"/>
        <end position="518"/>
    </location>
</feature>
<dbReference type="InterPro" id="IPR044016">
    <property type="entry name" value="Big_13"/>
</dbReference>
<dbReference type="Pfam" id="PF17892">
    <property type="entry name" value="Cadherin_5"/>
    <property type="match status" value="1"/>
</dbReference>
<dbReference type="Gene3D" id="3.90.182.10">
    <property type="entry name" value="Toxin - Anthrax Protective Antigen,domain 1"/>
    <property type="match status" value="1"/>
</dbReference>
<dbReference type="Pfam" id="PF07691">
    <property type="entry name" value="PA14"/>
    <property type="match status" value="1"/>
</dbReference>
<evidence type="ECO:0000313" key="4">
    <source>
        <dbReference type="Proteomes" id="UP000672097"/>
    </source>
</evidence>
<dbReference type="EMBL" id="JAGQDG010000010">
    <property type="protein sequence ID" value="MBQ0937809.1"/>
    <property type="molecule type" value="Genomic_DNA"/>
</dbReference>
<dbReference type="PANTHER" id="PTHR34720:SF9">
    <property type="entry name" value="BLR4714 PROTEIN"/>
    <property type="match status" value="1"/>
</dbReference>
<dbReference type="Pfam" id="PF19077">
    <property type="entry name" value="Big_13"/>
    <property type="match status" value="6"/>
</dbReference>
<evidence type="ECO:0000259" key="2">
    <source>
        <dbReference type="PROSITE" id="PS51820"/>
    </source>
</evidence>
<dbReference type="Proteomes" id="UP000672097">
    <property type="component" value="Unassembled WGS sequence"/>
</dbReference>
<dbReference type="PANTHER" id="PTHR34720">
    <property type="entry name" value="MICROCYSTIN DEPENDENT PROTEIN"/>
    <property type="match status" value="1"/>
</dbReference>
<dbReference type="SUPFAM" id="SSF56988">
    <property type="entry name" value="Anthrax protective antigen"/>
    <property type="match status" value="1"/>
</dbReference>
<evidence type="ECO:0000313" key="3">
    <source>
        <dbReference type="EMBL" id="MBQ0937809.1"/>
    </source>
</evidence>
<dbReference type="InterPro" id="IPR013783">
    <property type="entry name" value="Ig-like_fold"/>
</dbReference>
<dbReference type="Gene3D" id="2.60.40.10">
    <property type="entry name" value="Immunoglobulins"/>
    <property type="match status" value="6"/>
</dbReference>
<sequence>MATDVLNLAPVVVNEYVTVNAGQLVSAPASILLTNDLDPEGGALSIVKFGQASHGTFTQSADGTISYVSAPGFVGQDTVTYVVQDAAGNQTTGTIYLNVVSTANVPPTLQDEYATVQAGNAVTADPSVLLANDGDANGDKLTIVGFGKPTVGTLVQNADGTITYTAPPDYSGPATFTYTVSDGKGGESTATVYLTVAGAPNSAPVAGNDAANVAHAGSVTINVLANDTDANGDKLTVTGVNQPAHGSAVLNADGTVTYKANAGYSGTDTFTYTVADGKGGTSTATVAVQVAAAPNVAPVAGDDTANVAHAGSVTINVLANDTDANGDKLTVTGVNQPAHGSAVLNADGTVSYKANAGYSGTDTFTYTVADGKGGTSTATVAVNVAAKVMDLSAPDLVASNDSGFSNSDNYTNATKLSFVIGAMEKAGDVPNLYVNGVKVASTYDASSGIITAVNAIAPGNHQVTYTFTNAAGAESAKSAVLSVTIDTTAPTANVPDLLDSSDTGLNNKDDTTSDNRPAFSVGNVAPTDRATLWIDGSEVAAIYDADQRTIRPVDAIADGAHSVSLKVIDLAGNVSAASTALTIAIRTDVPPASLNTPDMLTLADSGSSNVDNITANTKPGFVVGEKIRGGSMLLLVDGVEVAATYDPVAKTLTPTVALTEGLHQISTINVSGTGVKSAPSPALTIDIDAIKETPTNGADMVAASDSGLSQTDNITNNTRPSFTVGAPPKAGDTMNLYIDNQKVDAVYDEAAGTLTPVAALTPGQHWVAWSVTNAAGVESGLAAIGDRPGVVATYYDGNWVAQASEVTSTVNQDWGFGGPAYMTDSFITSYKGKLVPPTTGEYTFQSWADNGVRLYVDGKLLIEDVRFEEFGLRTSGGITLEGGKEYTLIMEHHEHHGAASVDLRWREPGKTEFVTIPAGTPQMGGLYAYAGDLITIDTTAPTAIKPDMLATSDLGTSAVDNLTGDNRPVFAVGTVAATDRVSLWVDGKEVAATYDAAQRTIQPVDAIADGAHSVSLKVTDLAGNVSAASEALNVRIDARVPLAPVNQPDLLSFDDTGISPTDNITANTQPRFVVGEVPPGGKIELLLDGQVVSASYDAIAKTLKPTAPIAEGVHDVSMRYVTEAGVASAASPALTIEIDAIADPTAVRRASLNLVAFEESQPVDPTFAVATMPDFGGQVVQAYSLAAPVNSSTTALSLNSASVGNADDQSLDLRDLLVMDTALFVTNTAADAPASSGLSDSSMHVGVDVSATALMGLVGDFGSYAGLVKEADQASYQQF</sequence>
<gene>
    <name evidence="3" type="ORF">KAK11_20975</name>
</gene>
<dbReference type="PROSITE" id="PS51820">
    <property type="entry name" value="PA14"/>
    <property type="match status" value="1"/>
</dbReference>
<dbReference type="InterPro" id="IPR041690">
    <property type="entry name" value="Cadherin_5"/>
</dbReference>